<reference evidence="1 2" key="1">
    <citation type="submission" date="2024-01" db="EMBL/GenBank/DDBJ databases">
        <title>Mesobacterium rodlantinim sp. nov., isolated from shallow sea hydrothermal systems off Kueishantao Island.</title>
        <authorList>
            <person name="Su Z."/>
            <person name="Tang K."/>
        </authorList>
    </citation>
    <scope>NUCLEOTIDE SEQUENCE [LARGE SCALE GENOMIC DNA]</scope>
    <source>
        <strain evidence="1 2">TK19101</strain>
    </source>
</reference>
<accession>A0ABU6HJC1</accession>
<evidence type="ECO:0000313" key="1">
    <source>
        <dbReference type="EMBL" id="MEC3862212.1"/>
    </source>
</evidence>
<dbReference type="RefSeq" id="WP_326297949.1">
    <property type="nucleotide sequence ID" value="NZ_JAYLLH010000018.1"/>
</dbReference>
<dbReference type="Proteomes" id="UP001348149">
    <property type="component" value="Unassembled WGS sequence"/>
</dbReference>
<sequence length="131" mass="14636">MAAALSHGGDHRRRKAVEQMQVMIPETEEVFLKEQFERAVKAVVFLSEELEALKTKVDAGEATEAEGKKALTSLNFWMRQAHEMEMALARIRREEAGIAGGYGCDLEQARIEIGCRLDRLRECCGAGEVPE</sequence>
<dbReference type="EMBL" id="JAYLLH010000018">
    <property type="protein sequence ID" value="MEC3862212.1"/>
    <property type="molecule type" value="Genomic_DNA"/>
</dbReference>
<keyword evidence="2" id="KW-1185">Reference proteome</keyword>
<proteinExistence type="predicted"/>
<organism evidence="1 2">
    <name type="scientific">Mesobacterium hydrothermale</name>
    <dbReference type="NCBI Taxonomy" id="3111907"/>
    <lineage>
        <taxon>Bacteria</taxon>
        <taxon>Pseudomonadati</taxon>
        <taxon>Pseudomonadota</taxon>
        <taxon>Alphaproteobacteria</taxon>
        <taxon>Rhodobacterales</taxon>
        <taxon>Roseobacteraceae</taxon>
        <taxon>Mesobacterium</taxon>
    </lineage>
</organism>
<protein>
    <submittedName>
        <fullName evidence="1">Uncharacterized protein</fullName>
    </submittedName>
</protein>
<name>A0ABU6HJC1_9RHOB</name>
<evidence type="ECO:0000313" key="2">
    <source>
        <dbReference type="Proteomes" id="UP001348149"/>
    </source>
</evidence>
<comment type="caution">
    <text evidence="1">The sequence shown here is derived from an EMBL/GenBank/DDBJ whole genome shotgun (WGS) entry which is preliminary data.</text>
</comment>
<gene>
    <name evidence="1" type="ORF">VK792_13035</name>
</gene>